<dbReference type="Proteomes" id="UP000825935">
    <property type="component" value="Chromosome 1"/>
</dbReference>
<proteinExistence type="predicted"/>
<evidence type="ECO:0000313" key="2">
    <source>
        <dbReference type="EMBL" id="KAH7447137.1"/>
    </source>
</evidence>
<feature type="transmembrane region" description="Helical" evidence="1">
    <location>
        <begin position="381"/>
        <end position="399"/>
    </location>
</feature>
<protein>
    <recommendedName>
        <fullName evidence="4">Molybdate transporter 2</fullName>
    </recommendedName>
</protein>
<dbReference type="OrthoDB" id="5402974at2759"/>
<dbReference type="PANTHER" id="PTHR31970">
    <property type="match status" value="1"/>
</dbReference>
<keyword evidence="1" id="KW-1133">Transmembrane helix</keyword>
<evidence type="ECO:0008006" key="4">
    <source>
        <dbReference type="Google" id="ProtNLM"/>
    </source>
</evidence>
<keyword evidence="3" id="KW-1185">Reference proteome</keyword>
<reference evidence="2" key="1">
    <citation type="submission" date="2021-08" db="EMBL/GenBank/DDBJ databases">
        <title>WGS assembly of Ceratopteris richardii.</title>
        <authorList>
            <person name="Marchant D.B."/>
            <person name="Chen G."/>
            <person name="Jenkins J."/>
            <person name="Shu S."/>
            <person name="Leebens-Mack J."/>
            <person name="Grimwood J."/>
            <person name="Schmutz J."/>
            <person name="Soltis P."/>
            <person name="Soltis D."/>
            <person name="Chen Z.-H."/>
        </authorList>
    </citation>
    <scope>NUCLEOTIDE SEQUENCE</scope>
    <source>
        <strain evidence="2">Whitten #5841</strain>
        <tissue evidence="2">Leaf</tissue>
    </source>
</reference>
<name>A0A8T2VF85_CERRI</name>
<keyword evidence="1" id="KW-0812">Transmembrane</keyword>
<feature type="transmembrane region" description="Helical" evidence="1">
    <location>
        <begin position="98"/>
        <end position="121"/>
    </location>
</feature>
<dbReference type="Pfam" id="PF16983">
    <property type="entry name" value="MFS_MOT1"/>
    <property type="match status" value="2"/>
</dbReference>
<feature type="transmembrane region" description="Helical" evidence="1">
    <location>
        <begin position="22"/>
        <end position="47"/>
    </location>
</feature>
<dbReference type="PANTHER" id="PTHR31970:SF9">
    <property type="entry name" value="MOLYBDATE TRANSPORTER 2"/>
    <property type="match status" value="1"/>
</dbReference>
<feature type="transmembrane region" description="Helical" evidence="1">
    <location>
        <begin position="54"/>
        <end position="72"/>
    </location>
</feature>
<dbReference type="InterPro" id="IPR031563">
    <property type="entry name" value="MOT1/MOT2"/>
</dbReference>
<accession>A0A8T2VF85</accession>
<dbReference type="OMA" id="ETHRHQQ"/>
<evidence type="ECO:0000313" key="3">
    <source>
        <dbReference type="Proteomes" id="UP000825935"/>
    </source>
</evidence>
<dbReference type="EMBL" id="CM035406">
    <property type="protein sequence ID" value="KAH7447137.1"/>
    <property type="molecule type" value="Genomic_DNA"/>
</dbReference>
<feature type="transmembrane region" description="Helical" evidence="1">
    <location>
        <begin position="166"/>
        <end position="185"/>
    </location>
</feature>
<feature type="transmembrane region" description="Helical" evidence="1">
    <location>
        <begin position="354"/>
        <end position="375"/>
    </location>
</feature>
<gene>
    <name evidence="2" type="ORF">KP509_01G093000</name>
</gene>
<sequence>MRVPGCCTRWSGRARSSLKYKLFWAEVSGALGDLGTFVPIAIALTLVNGLDLGTTLVFTGAYNIVTGLLFGIPMPVQPMKSIAAVAISQSDPFSLTEIAAAGLCTAAVLFVLGITGLMDYIQRILPMPVVRGIQLSQGISFGKTAVNYFLHEQDFSTGSSSGSRPWLGLDGMLVSLVALLFIIVITGSGDNYCQHQASTAVLSEASEDVETEAQTSEYSQKTEPSWVGKAEALPTALIVFLVGVVLAGLRKPSVWSSLTFGPSMPHVMAISWSDWKTGFLRGSIPQLPLSILNSVIAVCKLASDLFPDKPISSTAVSTSVGVMNLVGCWFGAMPVCHGAGGLAGQCRFGATSGAAVVILGTAKMTLGLLVGSSLVQILSEFPIGLLGVLLLFSGVELAMACRDQNNRADAFVMLICTVVSFGSNAAWGFGFSIVVYILLKMRGSHYTLWWRLFRDTLFARSVHAPAGYQPCASNIP</sequence>
<comment type="caution">
    <text evidence="2">The sequence shown here is derived from an EMBL/GenBank/DDBJ whole genome shotgun (WGS) entry which is preliminary data.</text>
</comment>
<dbReference type="AlphaFoldDB" id="A0A8T2VF85"/>
<dbReference type="GO" id="GO:0015098">
    <property type="term" value="F:molybdate ion transmembrane transporter activity"/>
    <property type="evidence" value="ECO:0007669"/>
    <property type="project" value="InterPro"/>
</dbReference>
<feature type="transmembrane region" description="Helical" evidence="1">
    <location>
        <begin position="411"/>
        <end position="439"/>
    </location>
</feature>
<evidence type="ECO:0000256" key="1">
    <source>
        <dbReference type="SAM" id="Phobius"/>
    </source>
</evidence>
<keyword evidence="1" id="KW-0472">Membrane</keyword>
<organism evidence="2 3">
    <name type="scientific">Ceratopteris richardii</name>
    <name type="common">Triangle waterfern</name>
    <dbReference type="NCBI Taxonomy" id="49495"/>
    <lineage>
        <taxon>Eukaryota</taxon>
        <taxon>Viridiplantae</taxon>
        <taxon>Streptophyta</taxon>
        <taxon>Embryophyta</taxon>
        <taxon>Tracheophyta</taxon>
        <taxon>Polypodiopsida</taxon>
        <taxon>Polypodiidae</taxon>
        <taxon>Polypodiales</taxon>
        <taxon>Pteridineae</taxon>
        <taxon>Pteridaceae</taxon>
        <taxon>Parkerioideae</taxon>
        <taxon>Ceratopteris</taxon>
    </lineage>
</organism>